<feature type="compositionally biased region" description="Basic and acidic residues" evidence="6">
    <location>
        <begin position="886"/>
        <end position="896"/>
    </location>
</feature>
<gene>
    <name evidence="9" type="primary">100639564</name>
</gene>
<evidence type="ECO:0000256" key="1">
    <source>
        <dbReference type="ARBA" id="ARBA00010547"/>
    </source>
</evidence>
<feature type="domain" description="Anaphase-promoting complex subunit 1 beta-sandwich" evidence="8">
    <location>
        <begin position="1515"/>
        <end position="1594"/>
    </location>
</feature>
<dbReference type="GO" id="GO:0060090">
    <property type="term" value="F:molecular adaptor activity"/>
    <property type="evidence" value="ECO:0007669"/>
    <property type="project" value="TreeGrafter"/>
</dbReference>
<feature type="domain" description="Anaphase-promoting complex subunit 1 middle" evidence="7">
    <location>
        <begin position="653"/>
        <end position="879"/>
    </location>
</feature>
<dbReference type="Proteomes" id="UP000007879">
    <property type="component" value="Unassembled WGS sequence"/>
</dbReference>
<evidence type="ECO:0000256" key="3">
    <source>
        <dbReference type="ARBA" id="ARBA00022737"/>
    </source>
</evidence>
<dbReference type="Pfam" id="PF21282">
    <property type="entry name" value="APC1_3rd"/>
    <property type="match status" value="1"/>
</dbReference>
<evidence type="ECO:0000256" key="6">
    <source>
        <dbReference type="SAM" id="MobiDB-lite"/>
    </source>
</evidence>
<keyword evidence="10" id="KW-1185">Reference proteome</keyword>
<keyword evidence="3" id="KW-0677">Repeat</keyword>
<dbReference type="PANTHER" id="PTHR12827:SF3">
    <property type="entry name" value="ANAPHASE-PROMOTING COMPLEX SUBUNIT 1"/>
    <property type="match status" value="1"/>
</dbReference>
<feature type="region of interest" description="Disordered" evidence="6">
    <location>
        <begin position="886"/>
        <end position="905"/>
    </location>
</feature>
<evidence type="ECO:0000259" key="8">
    <source>
        <dbReference type="Pfam" id="PF21282"/>
    </source>
</evidence>
<sequence>MEVLYKCNSPSASQNTDYWSISEKNGGETDHLLVLGCSVKVFKGSDAFETLKNVFTVHSPILQALWVWFKDDDSKGAGPDGYMKCLCLREQGQLNIIMNNGTFHTLPLPFNVRGMWYVNRLLLIERSVPDTEVTDGLSVLFTISHPMEDITPVTSRKISYINGQKGTTNLSYVTSPQLRVATVISDHTPPLVLTYDTRDNTHTLWAIQTATSNDIPSPSSTPGGVAGGVASRSRGAPLSSSAPERITQYSGSPIQFNLDITPDKNEKKRSLLTPLHEESLRNATIKRLQSGGVATAGITRTRKGSVSFTFSPSPSLARKGEVSVASSSRPVSGRSPFVNRYSRTRGGAVRTPLSPVLQYSRISPYSKLHPSMALLYNNNNHLLDNFETLLPQICLHQQWAELPDLDCMMYHSAVDAFVCKDFKKEKYFVYYIPELSQIRILSLTKLFLGDISVYSDEYIVISNVSSAINLININMILILINGSLELYTGPYKITNIDLSPLYEIVGRNENGSMGMSLSGNENGMSLSGNGNLIESIVNPVGNEFNIITTDNDIYHCSILPIAQSHTISLCIDGICSIVPADVINSVFISYYNSALSLANEWIRFENWLLSVLGLTNTDTDADFVSDPILVHDPLLKLLKVDVNPPSVGGAKRQEVGVVSNALLKDYLNRVATCLHLIYEELKLNINNNNKTKNLGVTLYKISHCLGWLEYKDHYFRDNPSLLTDINVNGLKMVNEVGVALYDVTTPPPSVYQCLYQLMNERRVMHRYPLISGVCKRSEQIMKIYQLLTNNWWNSDDQIYYQVFNNEDIVPMETSSTNNGVWLDKLLQFITSEGLTPHLLDTFPVGVALPIKATMGYCRRNPNTLSWKPESLLLIGRDDVYDSVVGEREKPRGEEKGGGGGGGGSVRFEIQRNNDNGMSFDDEVLKVRFSTDMRVNEVKRLLTSSEPARINLEQKPEVSDHDFLEEQELHLLSLCQRTMSLPVGRGMFTLATSEVLPTSSLNIPKLNLLGRIPPRNNTIGLDHIDKPAHMSDWPLFHNGVAAGIKLYPSSDSKLDSTWVVYNQPEGGVNSEEGFQEYSGFLMALGLHGHLSSLPSFNTFEYLQNKQELTVIGLLIGLSADKCGSMDLSLISLLSLYFPPLLPPDSVDLDISTMIQTAAVIGLGLVYMSSCNRFMIELMINEIGHSPGPECRFGLNRESYSLSAGLALGMIGLASGDNSVIKGLNIVNQLRVYINGGMKRDVSAIDTSSSSQLVLEGKHVNVHVTAPGGILALSLIYLKTNNEQIASYLAPPTTLYHFECVQYRPDYLCLRTLGASLILWDSIEPTQSWIDGNIPRIAHEYSFKSNEANPSLYQLMSQSYLFILTGCCFAIGLKYAGTSSTVAKNILFEQYKKIVSHQTEHISKYCVETCTQSVLLSLSMVLSGTGDLSVLKLIRKHHTILSTNENASNSCYGYQMATHMSLGLLFLGGGRYSLTSDNKSIVALLCSLYPHYPSSSTDNRYHCQALRHLYVLAAAPRVLITRDINNNESVSVPLTLHCTDNGSESGLEVWSPCLLPDWNRITAIEIKGTRYSPVKYELNENIKSHLIRYGTIFVKLLNGYCSYESDPLGQKSLLSLALMSPTHYQLGGVIGQLNISSEAFNDKHINQICDIYCRHGNEFHSSALLETISNDEKELLSIFLQLEEISNELNINNHLLWQLKLCYAYSANISPVHESLRDYIETIIMKTNKMISKSVSPSLLLNYLIDNKLTGGISDINILSLFINLTGLPFIKRTGEGTDITSVISLLVGNEVNPKTIVDVMMCLSVPH</sequence>
<dbReference type="GO" id="GO:0005680">
    <property type="term" value="C:anaphase-promoting complex"/>
    <property type="evidence" value="ECO:0007669"/>
    <property type="project" value="InterPro"/>
</dbReference>
<dbReference type="Gene3D" id="1.25.10.10">
    <property type="entry name" value="Leucine-rich Repeat Variant"/>
    <property type="match status" value="2"/>
</dbReference>
<feature type="compositionally biased region" description="Polar residues" evidence="6">
    <location>
        <begin position="212"/>
        <end position="222"/>
    </location>
</feature>
<evidence type="ECO:0000313" key="9">
    <source>
        <dbReference type="EnsemblMetazoa" id="XP_019849501.1"/>
    </source>
</evidence>
<evidence type="ECO:0000256" key="2">
    <source>
        <dbReference type="ARBA" id="ARBA00022618"/>
    </source>
</evidence>
<reference evidence="10" key="1">
    <citation type="journal article" date="2010" name="Nature">
        <title>The Amphimedon queenslandica genome and the evolution of animal complexity.</title>
        <authorList>
            <person name="Srivastava M."/>
            <person name="Simakov O."/>
            <person name="Chapman J."/>
            <person name="Fahey B."/>
            <person name="Gauthier M.E."/>
            <person name="Mitros T."/>
            <person name="Richards G.S."/>
            <person name="Conaco C."/>
            <person name="Dacre M."/>
            <person name="Hellsten U."/>
            <person name="Larroux C."/>
            <person name="Putnam N.H."/>
            <person name="Stanke M."/>
            <person name="Adamska M."/>
            <person name="Darling A."/>
            <person name="Degnan S.M."/>
            <person name="Oakley T.H."/>
            <person name="Plachetzki D.C."/>
            <person name="Zhai Y."/>
            <person name="Adamski M."/>
            <person name="Calcino A."/>
            <person name="Cummins S.F."/>
            <person name="Goodstein D.M."/>
            <person name="Harris C."/>
            <person name="Jackson D.J."/>
            <person name="Leys S.P."/>
            <person name="Shu S."/>
            <person name="Woodcroft B.J."/>
            <person name="Vervoort M."/>
            <person name="Kosik K.S."/>
            <person name="Manning G."/>
            <person name="Degnan B.M."/>
            <person name="Rokhsar D.S."/>
        </authorList>
    </citation>
    <scope>NUCLEOTIDE SEQUENCE [LARGE SCALE GENOMIC DNA]</scope>
</reference>
<dbReference type="InterPro" id="IPR048971">
    <property type="entry name" value="Apc1_3rd"/>
</dbReference>
<dbReference type="GO" id="GO:0031145">
    <property type="term" value="P:anaphase-promoting complex-dependent catabolic process"/>
    <property type="evidence" value="ECO:0007669"/>
    <property type="project" value="TreeGrafter"/>
</dbReference>
<comment type="similarity">
    <text evidence="1">Belongs to the APC1 family.</text>
</comment>
<name>A0AAN0IYH3_AMPQE</name>
<dbReference type="InterPro" id="IPR046794">
    <property type="entry name" value="Apc1_MidN"/>
</dbReference>
<accession>A0AAN0IYH3</accession>
<dbReference type="GO" id="GO:0051301">
    <property type="term" value="P:cell division"/>
    <property type="evidence" value="ECO:0007669"/>
    <property type="project" value="UniProtKB-KW"/>
</dbReference>
<keyword evidence="4" id="KW-0498">Mitosis</keyword>
<reference evidence="9" key="2">
    <citation type="submission" date="2024-06" db="UniProtKB">
        <authorList>
            <consortium name="EnsemblMetazoa"/>
        </authorList>
    </citation>
    <scope>IDENTIFICATION</scope>
</reference>
<evidence type="ECO:0000313" key="10">
    <source>
        <dbReference type="Proteomes" id="UP000007879"/>
    </source>
</evidence>
<proteinExistence type="inferred from homology"/>
<protein>
    <recommendedName>
        <fullName evidence="11">Anaphase-promoting complex subunit 1</fullName>
    </recommendedName>
</protein>
<dbReference type="PANTHER" id="PTHR12827">
    <property type="entry name" value="MEIOTIC CHECKPOINT REGULATOR TSG24 FAMILY MEMBER"/>
    <property type="match status" value="1"/>
</dbReference>
<dbReference type="GO" id="GO:0007091">
    <property type="term" value="P:metaphase/anaphase transition of mitotic cell cycle"/>
    <property type="evidence" value="ECO:0007669"/>
    <property type="project" value="TreeGrafter"/>
</dbReference>
<evidence type="ECO:0000256" key="4">
    <source>
        <dbReference type="ARBA" id="ARBA00022776"/>
    </source>
</evidence>
<organism evidence="9 10">
    <name type="scientific">Amphimedon queenslandica</name>
    <name type="common">Sponge</name>
    <dbReference type="NCBI Taxonomy" id="400682"/>
    <lineage>
        <taxon>Eukaryota</taxon>
        <taxon>Metazoa</taxon>
        <taxon>Porifera</taxon>
        <taxon>Demospongiae</taxon>
        <taxon>Heteroscleromorpha</taxon>
        <taxon>Haplosclerida</taxon>
        <taxon>Niphatidae</taxon>
        <taxon>Amphimedon</taxon>
    </lineage>
</organism>
<dbReference type="InterPro" id="IPR011989">
    <property type="entry name" value="ARM-like"/>
</dbReference>
<dbReference type="Pfam" id="PF20518">
    <property type="entry name" value="Apc1_MidN"/>
    <property type="match status" value="1"/>
</dbReference>
<dbReference type="InterPro" id="IPR024990">
    <property type="entry name" value="Apc1"/>
</dbReference>
<keyword evidence="2" id="KW-0132">Cell division</keyword>
<evidence type="ECO:0008006" key="11">
    <source>
        <dbReference type="Google" id="ProtNLM"/>
    </source>
</evidence>
<dbReference type="KEGG" id="aqu:100639564"/>
<evidence type="ECO:0000256" key="5">
    <source>
        <dbReference type="ARBA" id="ARBA00023306"/>
    </source>
</evidence>
<keyword evidence="5" id="KW-0131">Cell cycle</keyword>
<feature type="region of interest" description="Disordered" evidence="6">
    <location>
        <begin position="212"/>
        <end position="245"/>
    </location>
</feature>
<dbReference type="GO" id="GO:0070979">
    <property type="term" value="P:protein K11-linked ubiquitination"/>
    <property type="evidence" value="ECO:0007669"/>
    <property type="project" value="TreeGrafter"/>
</dbReference>
<evidence type="ECO:0000259" key="7">
    <source>
        <dbReference type="Pfam" id="PF20518"/>
    </source>
</evidence>
<dbReference type="EnsemblMetazoa" id="XM_019993942.1">
    <property type="protein sequence ID" value="XP_019849501.1"/>
    <property type="gene ID" value="LOC100639564"/>
</dbReference>